<evidence type="ECO:0008006" key="3">
    <source>
        <dbReference type="Google" id="ProtNLM"/>
    </source>
</evidence>
<protein>
    <recommendedName>
        <fullName evidence="3">Dynactin subunit 4</fullName>
    </recommendedName>
</protein>
<dbReference type="VEuPathDB" id="FungiDB:C5L36_0B11910"/>
<accession>A0A099P4R0</accession>
<name>A0A099P4R0_PICKU</name>
<evidence type="ECO:0000313" key="2">
    <source>
        <dbReference type="Proteomes" id="UP000029867"/>
    </source>
</evidence>
<dbReference type="AlphaFoldDB" id="A0A099P4R0"/>
<dbReference type="Proteomes" id="UP000029867">
    <property type="component" value="Unassembled WGS sequence"/>
</dbReference>
<reference evidence="2" key="1">
    <citation type="journal article" date="2014" name="Microb. Cell Fact.">
        <title>Exploiting Issatchenkia orientalis SD108 for succinic acid production.</title>
        <authorList>
            <person name="Xiao H."/>
            <person name="Shao Z."/>
            <person name="Jiang Y."/>
            <person name="Dole S."/>
            <person name="Zhao H."/>
        </authorList>
    </citation>
    <scope>NUCLEOTIDE SEQUENCE [LARGE SCALE GENOMIC DNA]</scope>
    <source>
        <strain evidence="2">SD108</strain>
    </source>
</reference>
<comment type="caution">
    <text evidence="1">The sequence shown here is derived from an EMBL/GenBank/DDBJ whole genome shotgun (WGS) entry which is preliminary data.</text>
</comment>
<organism evidence="1 2">
    <name type="scientific">Pichia kudriavzevii</name>
    <name type="common">Yeast</name>
    <name type="synonym">Issatchenkia orientalis</name>
    <dbReference type="NCBI Taxonomy" id="4909"/>
    <lineage>
        <taxon>Eukaryota</taxon>
        <taxon>Fungi</taxon>
        <taxon>Dikarya</taxon>
        <taxon>Ascomycota</taxon>
        <taxon>Saccharomycotina</taxon>
        <taxon>Pichiomycetes</taxon>
        <taxon>Pichiales</taxon>
        <taxon>Pichiaceae</taxon>
        <taxon>Pichia</taxon>
    </lineage>
</organism>
<gene>
    <name evidence="1" type="ORF">JL09_g1803</name>
</gene>
<dbReference type="EMBL" id="JQFK01000013">
    <property type="protein sequence ID" value="KGK39006.1"/>
    <property type="molecule type" value="Genomic_DNA"/>
</dbReference>
<proteinExistence type="predicted"/>
<evidence type="ECO:0000313" key="1">
    <source>
        <dbReference type="EMBL" id="KGK39006.1"/>
    </source>
</evidence>
<sequence length="437" mass="50054">MKYYLQDASVSCPCIKEDDYRSSHPLSSLNYCRHCDTRRCFACSLHSPVKKSCLKCEREYDLIATHCNRCYVCPLCGSDLNTYPLLYKSGGIKDGVEQFALMNSQTDRNEKLVGKGVLFKCKKMDSIDHSCSFKFVTNIETKPQSLQEIVLKNIKSDTEYKYEKLRDFGDWKLNYERILDRKQRIKWKTEILERFGAFEVAKILQAHNSLETLEKKEIEVIDSLKDITKKVVPVPKKLHQNMNSICPSCLNILDVKMTSRFPLVYVVPMVGYPSRLVREIKEGNIRVPVLMSFINTSGMEMDVTITGEEIPFNTIRIGCNSSKSLKDVPTCMLSHVRKSSDDWKCELDTRDKEVFKLITYHEDGEEKGSGEAKVKNTELEESHEVVDVGGNWITTKACIDVNVAEDVVSGKIKFNVMITTYLKTGEYNILYECCCLV</sequence>
<dbReference type="HOGENOM" id="CLU_051239_0_0_1"/>